<evidence type="ECO:0000313" key="3">
    <source>
        <dbReference type="Proteomes" id="UP000184363"/>
    </source>
</evidence>
<feature type="domain" description="Aminoglycoside phosphotransferase" evidence="1">
    <location>
        <begin position="59"/>
        <end position="214"/>
    </location>
</feature>
<gene>
    <name evidence="2" type="ORF">SAMN05443637_103347</name>
</gene>
<dbReference type="GO" id="GO:0016740">
    <property type="term" value="F:transferase activity"/>
    <property type="evidence" value="ECO:0007669"/>
    <property type="project" value="UniProtKB-KW"/>
</dbReference>
<name>A0A1M6QII0_PSETH</name>
<dbReference type="Gene3D" id="3.90.1200.10">
    <property type="match status" value="1"/>
</dbReference>
<accession>A0A1M6QII0</accession>
<evidence type="ECO:0000259" key="1">
    <source>
        <dbReference type="Pfam" id="PF01636"/>
    </source>
</evidence>
<dbReference type="SUPFAM" id="SSF56112">
    <property type="entry name" value="Protein kinase-like (PK-like)"/>
    <property type="match status" value="1"/>
</dbReference>
<organism evidence="2 3">
    <name type="scientific">Pseudonocardia thermophila</name>
    <dbReference type="NCBI Taxonomy" id="1848"/>
    <lineage>
        <taxon>Bacteria</taxon>
        <taxon>Bacillati</taxon>
        <taxon>Actinomycetota</taxon>
        <taxon>Actinomycetes</taxon>
        <taxon>Pseudonocardiales</taxon>
        <taxon>Pseudonocardiaceae</taxon>
        <taxon>Pseudonocardia</taxon>
    </lineage>
</organism>
<dbReference type="OrthoDB" id="3723194at2"/>
<dbReference type="RefSeq" id="WP_073455852.1">
    <property type="nucleotide sequence ID" value="NZ_FRAP01000003.1"/>
</dbReference>
<dbReference type="Pfam" id="PF01636">
    <property type="entry name" value="APH"/>
    <property type="match status" value="1"/>
</dbReference>
<dbReference type="InterPro" id="IPR011009">
    <property type="entry name" value="Kinase-like_dom_sf"/>
</dbReference>
<keyword evidence="2" id="KW-0808">Transferase</keyword>
<evidence type="ECO:0000313" key="2">
    <source>
        <dbReference type="EMBL" id="SHK20051.1"/>
    </source>
</evidence>
<dbReference type="AlphaFoldDB" id="A0A1M6QII0"/>
<dbReference type="STRING" id="1848.SAMN05443637_103347"/>
<dbReference type="EMBL" id="FRAP01000003">
    <property type="protein sequence ID" value="SHK20051.1"/>
    <property type="molecule type" value="Genomic_DNA"/>
</dbReference>
<proteinExistence type="predicted"/>
<keyword evidence="3" id="KW-1185">Reference proteome</keyword>
<sequence>MSWDSVLARRLGAPVRVLRRAPLAGGYVARSVERIELDVGGRPRTIVLKRTDPTEVAAMRALAVVRGIRRGQALAIGPDWLVLDHVDGTPLDPAEPVPAEIWEVLARVHAQWWGKRPRGLPVVDAPFWRSLVDRTLVAVRGGAERTGEPEYRAAARALAGWRTDPVIEAALALLPRTLVHSDVHRGNVLVDADGPVLIDWGNARVAPADVDLAVPSAQAPCPTEPYEEAFAQITGGADRRTAIAQPWAWLHVHVQYLGFAADHLGATRVAEMIDEASRAHARLRSVLG</sequence>
<protein>
    <submittedName>
        <fullName evidence="2">Phosphotransferase enzyme family protein</fullName>
    </submittedName>
</protein>
<reference evidence="2 3" key="1">
    <citation type="submission" date="2016-11" db="EMBL/GenBank/DDBJ databases">
        <authorList>
            <person name="Jaros S."/>
            <person name="Januszkiewicz K."/>
            <person name="Wedrychowicz H."/>
        </authorList>
    </citation>
    <scope>NUCLEOTIDE SEQUENCE [LARGE SCALE GENOMIC DNA]</scope>
    <source>
        <strain evidence="2 3">DSM 43832</strain>
    </source>
</reference>
<dbReference type="Proteomes" id="UP000184363">
    <property type="component" value="Unassembled WGS sequence"/>
</dbReference>
<dbReference type="InterPro" id="IPR002575">
    <property type="entry name" value="Aminoglycoside_PTrfase"/>
</dbReference>